<dbReference type="RefSeq" id="WP_221874651.1">
    <property type="nucleotide sequence ID" value="NZ_JACWFH010000024.1"/>
</dbReference>
<dbReference type="Proteomes" id="UP000769780">
    <property type="component" value="Unassembled WGS sequence"/>
</dbReference>
<proteinExistence type="predicted"/>
<accession>A0ABS7K839</accession>
<sequence length="121" mass="14087">MKLVKSIFILFWIELVFITTGIDAQTPPYAKWGQVAMKETKAKYPQADIIDYQHIGRDTGSTTSTEKFKLWLKENEREFGVLIDITFDNKTEEITDISFKETTREQYDRISANNAITQRNT</sequence>
<name>A0ABS7K839_9BACI</name>
<organism evidence="1 2">
    <name type="scientific">Mesobacillus maritimus</name>
    <dbReference type="NCBI Taxonomy" id="1643336"/>
    <lineage>
        <taxon>Bacteria</taxon>
        <taxon>Bacillati</taxon>
        <taxon>Bacillota</taxon>
        <taxon>Bacilli</taxon>
        <taxon>Bacillales</taxon>
        <taxon>Bacillaceae</taxon>
        <taxon>Mesobacillus</taxon>
    </lineage>
</organism>
<dbReference type="EMBL" id="JACWFH010000024">
    <property type="protein sequence ID" value="MBY0098427.1"/>
    <property type="molecule type" value="Genomic_DNA"/>
</dbReference>
<dbReference type="InterPro" id="IPR024987">
    <property type="entry name" value="DUF3889"/>
</dbReference>
<dbReference type="Gene3D" id="3.10.450.390">
    <property type="entry name" value="Protein of unknown function DUF3889"/>
    <property type="match status" value="1"/>
</dbReference>
<keyword evidence="2" id="KW-1185">Reference proteome</keyword>
<reference evidence="1 2" key="1">
    <citation type="submission" date="2020-07" db="EMBL/GenBank/DDBJ databases">
        <title>Fungal Genomes of the International Space Station.</title>
        <authorList>
            <person name="Seuylemezian A."/>
            <person name="Singh N.K."/>
            <person name="Wood J."/>
            <person name="Venkateswaran K."/>
        </authorList>
    </citation>
    <scope>NUCLEOTIDE SEQUENCE [LARGE SCALE GENOMIC DNA]</scope>
    <source>
        <strain evidence="1 2">PL-B2</strain>
    </source>
</reference>
<evidence type="ECO:0000313" key="2">
    <source>
        <dbReference type="Proteomes" id="UP000769780"/>
    </source>
</evidence>
<comment type="caution">
    <text evidence="1">The sequence shown here is derived from an EMBL/GenBank/DDBJ whole genome shotgun (WGS) entry which is preliminary data.</text>
</comment>
<evidence type="ECO:0000313" key="1">
    <source>
        <dbReference type="EMBL" id="MBY0098427.1"/>
    </source>
</evidence>
<gene>
    <name evidence="1" type="ORF">H0185_16700</name>
</gene>
<dbReference type="Pfam" id="PF13028">
    <property type="entry name" value="DUF3889"/>
    <property type="match status" value="1"/>
</dbReference>
<protein>
    <submittedName>
        <fullName evidence="1">YqzG/YhdC family protein</fullName>
    </submittedName>
</protein>